<dbReference type="EMBL" id="JAHQIW010006956">
    <property type="protein sequence ID" value="KAJ1371296.1"/>
    <property type="molecule type" value="Genomic_DNA"/>
</dbReference>
<proteinExistence type="predicted"/>
<evidence type="ECO:0000256" key="1">
    <source>
        <dbReference type="SAM" id="MobiDB-lite"/>
    </source>
</evidence>
<protein>
    <submittedName>
        <fullName evidence="2">Uncharacterized protein</fullName>
    </submittedName>
</protein>
<gene>
    <name evidence="2" type="ORF">KIN20_033220</name>
</gene>
<dbReference type="Proteomes" id="UP001196413">
    <property type="component" value="Unassembled WGS sequence"/>
</dbReference>
<sequence>MYTTRPTFHTPPQSTPISQGYGTSEYGKILSSGSNSFLNIAVDMTNGMANNGFSSVAIENAITNQRQINSITNYHENVPHSLERVDRGYESTQLHPSFFSLQVYQPTIRASAVSEYGNFVNFDYRCSNWRQVLPDGAQYQYDMTPTNQQHMSHELPPIGMRVQNIYMEDSQQYTESSTECSPPQFS</sequence>
<organism evidence="2 3">
    <name type="scientific">Parelaphostrongylus tenuis</name>
    <name type="common">Meningeal worm</name>
    <dbReference type="NCBI Taxonomy" id="148309"/>
    <lineage>
        <taxon>Eukaryota</taxon>
        <taxon>Metazoa</taxon>
        <taxon>Ecdysozoa</taxon>
        <taxon>Nematoda</taxon>
        <taxon>Chromadorea</taxon>
        <taxon>Rhabditida</taxon>
        <taxon>Rhabditina</taxon>
        <taxon>Rhabditomorpha</taxon>
        <taxon>Strongyloidea</taxon>
        <taxon>Metastrongylidae</taxon>
        <taxon>Parelaphostrongylus</taxon>
    </lineage>
</organism>
<evidence type="ECO:0000313" key="3">
    <source>
        <dbReference type="Proteomes" id="UP001196413"/>
    </source>
</evidence>
<feature type="region of interest" description="Disordered" evidence="1">
    <location>
        <begin position="1"/>
        <end position="21"/>
    </location>
</feature>
<reference evidence="2" key="1">
    <citation type="submission" date="2021-06" db="EMBL/GenBank/DDBJ databases">
        <title>Parelaphostrongylus tenuis whole genome reference sequence.</title>
        <authorList>
            <person name="Garwood T.J."/>
            <person name="Larsen P.A."/>
            <person name="Fountain-Jones N.M."/>
            <person name="Garbe J.R."/>
            <person name="Macchietto M.G."/>
            <person name="Kania S.A."/>
            <person name="Gerhold R.W."/>
            <person name="Richards J.E."/>
            <person name="Wolf T.M."/>
        </authorList>
    </citation>
    <scope>NUCLEOTIDE SEQUENCE</scope>
    <source>
        <strain evidence="2">MNPRO001-30</strain>
        <tissue evidence="2">Meninges</tissue>
    </source>
</reference>
<accession>A0AAD5R894</accession>
<comment type="caution">
    <text evidence="2">The sequence shown here is derived from an EMBL/GenBank/DDBJ whole genome shotgun (WGS) entry which is preliminary data.</text>
</comment>
<dbReference type="AlphaFoldDB" id="A0AAD5R894"/>
<name>A0AAD5R894_PARTN</name>
<evidence type="ECO:0000313" key="2">
    <source>
        <dbReference type="EMBL" id="KAJ1371296.1"/>
    </source>
</evidence>
<keyword evidence="3" id="KW-1185">Reference proteome</keyword>